<feature type="coiled-coil region" evidence="2">
    <location>
        <begin position="783"/>
        <end position="810"/>
    </location>
</feature>
<keyword evidence="3" id="KW-0812">Transmembrane</keyword>
<accession>A0A916JK60</accession>
<keyword evidence="3" id="KW-0472">Membrane</keyword>
<dbReference type="Proteomes" id="UP000683507">
    <property type="component" value="Chromosome"/>
</dbReference>
<evidence type="ECO:0000256" key="3">
    <source>
        <dbReference type="SAM" id="Phobius"/>
    </source>
</evidence>
<dbReference type="EMBL" id="OU015584">
    <property type="protein sequence ID" value="CAG5077143.1"/>
    <property type="molecule type" value="Genomic_DNA"/>
</dbReference>
<protein>
    <recommendedName>
        <fullName evidence="8">PPM-type phosphatase domain-containing protein</fullName>
    </recommendedName>
</protein>
<dbReference type="GO" id="GO:0016791">
    <property type="term" value="F:phosphatase activity"/>
    <property type="evidence" value="ECO:0007669"/>
    <property type="project" value="TreeGrafter"/>
</dbReference>
<keyword evidence="3" id="KW-1133">Transmembrane helix</keyword>
<dbReference type="KEGG" id="ptan:CRYO30217_00302"/>
<organism evidence="6 7">
    <name type="scientific">Parvicella tangerina</name>
    <dbReference type="NCBI Taxonomy" id="2829795"/>
    <lineage>
        <taxon>Bacteria</taxon>
        <taxon>Pseudomonadati</taxon>
        <taxon>Bacteroidota</taxon>
        <taxon>Flavobacteriia</taxon>
        <taxon>Flavobacteriales</taxon>
        <taxon>Parvicellaceae</taxon>
        <taxon>Parvicella</taxon>
    </lineage>
</organism>
<evidence type="ECO:0000256" key="2">
    <source>
        <dbReference type="SAM" id="Coils"/>
    </source>
</evidence>
<evidence type="ECO:0008006" key="8">
    <source>
        <dbReference type="Google" id="ProtNLM"/>
    </source>
</evidence>
<evidence type="ECO:0000313" key="7">
    <source>
        <dbReference type="Proteomes" id="UP000683507"/>
    </source>
</evidence>
<dbReference type="InterPro" id="IPR011123">
    <property type="entry name" value="Y_Y_Y"/>
</dbReference>
<dbReference type="AlphaFoldDB" id="A0A916JK60"/>
<evidence type="ECO:0000259" key="5">
    <source>
        <dbReference type="Pfam" id="PF07495"/>
    </source>
</evidence>
<dbReference type="InterPro" id="IPR013783">
    <property type="entry name" value="Ig-like_fold"/>
</dbReference>
<dbReference type="InterPro" id="IPR011047">
    <property type="entry name" value="Quinoprotein_ADH-like_sf"/>
</dbReference>
<dbReference type="RefSeq" id="WP_258540545.1">
    <property type="nucleotide sequence ID" value="NZ_OU015584.1"/>
</dbReference>
<keyword evidence="7" id="KW-1185">Reference proteome</keyword>
<proteinExistence type="predicted"/>
<sequence length="1085" mass="123553">MRLSLLDMTRVIAFLLVLFLCQTSMMAQRDFSIHGSLKVANYTQKVYKANPQIFSISQSKEGVMFFANQRGVLEYDGETWKTHELPNKAESFNLINSPRFLVVSTSGLGEFVINDVGEFVYESRNEHLPQNKEFYNVLEYKGQFIVSNFDGFYVLNEDFEIINQYINKDGSIGDISAAGDFLYFLGENNDIVRYDGESFEVYLKNPFELDNPVVSVFDFNGEHLLITQNGRIFGQYGESVYEVFSDENLTVKSAVAIDNKFISIGTYVDGVIILNRMFEPVYKVNTAKGLNDGTILSQFVDSENNLWLGTSNGISKVDLMSPVMTYQNLFDEATIEDLAVYDERLFMATGGGAYEFGVDGKISKIKGIVDDCYGLKTIEVGGSKSLFISALLDLYTYDGSEVTSISQGGPYNVIQSPLDSNQLVVLHYDGLQLLEYQNGRYNELKYVQNFSNGEPFNFVISSTGDIWIGTKPNDGVYRVKLEDLLVEKEPEFDRFYKDQGLPEGQTYLFDYEGHIFCATDYGVYKYESGNFQVTTEFGVDFSTTGQGVHRINADPAGNVWMVLFNDDENTYEIGYAAKEEGFKWHSEFFSGYDEYIVHTMYHQNEHVSWLGGPGGLMRFDKRRVTPANASFSTLIRSVSFGGELLFGGNGTQNDVYELPYGSKDKLEFSFAANTFKSEDKTQYSWMMVGFDDDWSDWSSMTKEDYSLLEGTYTFKVRAKNANGEISEEATFSFTILPPWYRTWWAYLLFFVVLVVVIYVLIRLSIHRVKQQNIKLEQIVEQRTEEVVAQKAEAEKQRDIAEHQKHLVEEKNMEILDSISYAKRLQEAILTPVKTIYETFEESFILYLPKDIVAGDFYWTNLAKLNNREERDMIAAADCTGHGVPGAMVSVVCSNALDRSVKEFGLTNPGEVLDKTTDLVIETFEKSEDEVKDGMDISLCSFVKKEDHTALQYAGANNSLWIVSKRKEIVVNGETQLPVLDENGINLFEVRATKQPVGKYMERKPFENNTLKLQKGDTVYMFTDGYADQFGGPKGKKYKYKPFKRFLISVFEKDLQAQMTALNEEFNRWKGEYEQIDDVCVIGVRI</sequence>
<dbReference type="SUPFAM" id="SSF50998">
    <property type="entry name" value="Quinoprotein alcohol dehydrogenase-like"/>
    <property type="match status" value="1"/>
</dbReference>
<dbReference type="PANTHER" id="PTHR43156:SF9">
    <property type="entry name" value="HAMP DOMAIN-CONTAINING PROTEIN"/>
    <property type="match status" value="1"/>
</dbReference>
<reference evidence="6" key="1">
    <citation type="submission" date="2021-04" db="EMBL/GenBank/DDBJ databases">
        <authorList>
            <person name="Rodrigo-Torres L."/>
            <person name="Arahal R. D."/>
            <person name="Lucena T."/>
        </authorList>
    </citation>
    <scope>NUCLEOTIDE SEQUENCE</scope>
    <source>
        <strain evidence="6">AS29M-1</strain>
    </source>
</reference>
<feature type="domain" description="Two component regulator three Y" evidence="5">
    <location>
        <begin position="675"/>
        <end position="736"/>
    </location>
</feature>
<dbReference type="Gene3D" id="3.60.40.10">
    <property type="entry name" value="PPM-type phosphatase domain"/>
    <property type="match status" value="1"/>
</dbReference>
<evidence type="ECO:0000256" key="1">
    <source>
        <dbReference type="ARBA" id="ARBA00022801"/>
    </source>
</evidence>
<feature type="transmembrane region" description="Helical" evidence="3">
    <location>
        <begin position="743"/>
        <end position="761"/>
    </location>
</feature>
<dbReference type="PANTHER" id="PTHR43156">
    <property type="entry name" value="STAGE II SPORULATION PROTEIN E-RELATED"/>
    <property type="match status" value="1"/>
</dbReference>
<dbReference type="InterPro" id="IPR001932">
    <property type="entry name" value="PPM-type_phosphatase-like_dom"/>
</dbReference>
<dbReference type="InterPro" id="IPR015943">
    <property type="entry name" value="WD40/YVTN_repeat-like_dom_sf"/>
</dbReference>
<keyword evidence="1" id="KW-0378">Hydrolase</keyword>
<gene>
    <name evidence="6" type="ORF">CRYO30217_00302</name>
</gene>
<dbReference type="InterPro" id="IPR052016">
    <property type="entry name" value="Bact_Sigma-Reg"/>
</dbReference>
<evidence type="ECO:0000313" key="6">
    <source>
        <dbReference type="EMBL" id="CAG5077143.1"/>
    </source>
</evidence>
<dbReference type="Pfam" id="PF07228">
    <property type="entry name" value="SpoIIE"/>
    <property type="match status" value="1"/>
</dbReference>
<feature type="domain" description="PPM-type phosphatase" evidence="4">
    <location>
        <begin position="872"/>
        <end position="1084"/>
    </location>
</feature>
<dbReference type="Gene3D" id="2.130.10.10">
    <property type="entry name" value="YVTN repeat-like/Quinoprotein amine dehydrogenase"/>
    <property type="match status" value="3"/>
</dbReference>
<dbReference type="Gene3D" id="2.60.40.10">
    <property type="entry name" value="Immunoglobulins"/>
    <property type="match status" value="1"/>
</dbReference>
<evidence type="ECO:0000259" key="4">
    <source>
        <dbReference type="Pfam" id="PF07228"/>
    </source>
</evidence>
<name>A0A916JK60_9FLAO</name>
<dbReference type="Pfam" id="PF07495">
    <property type="entry name" value="Y_Y_Y"/>
    <property type="match status" value="1"/>
</dbReference>
<dbReference type="InterPro" id="IPR036457">
    <property type="entry name" value="PPM-type-like_dom_sf"/>
</dbReference>
<keyword evidence="2" id="KW-0175">Coiled coil</keyword>